<comment type="similarity">
    <text evidence="1">Belongs to the Mediator complex subunit 8 family.</text>
</comment>
<dbReference type="AlphaFoldDB" id="A0A6A5VBZ6"/>
<dbReference type="Gene3D" id="1.20.58.1710">
    <property type="match status" value="1"/>
</dbReference>
<comment type="subcellular location">
    <subcellularLocation>
        <location evidence="1">Nucleus</location>
    </subcellularLocation>
</comment>
<keyword evidence="4" id="KW-1185">Reference proteome</keyword>
<dbReference type="GO" id="GO:0003712">
    <property type="term" value="F:transcription coregulator activity"/>
    <property type="evidence" value="ECO:0007669"/>
    <property type="project" value="InterPro"/>
</dbReference>
<feature type="compositionally biased region" description="Acidic residues" evidence="2">
    <location>
        <begin position="199"/>
        <end position="215"/>
    </location>
</feature>
<dbReference type="OrthoDB" id="5329317at2759"/>
<feature type="region of interest" description="Disordered" evidence="2">
    <location>
        <begin position="195"/>
        <end position="235"/>
    </location>
</feature>
<sequence length="253" mass="27825">MASNVVQVATGEPDKADIAMLESLRARLMSLVWILEQMKKEILANQQTPPDWPTIQRNISAVSGTINSIQSFINNDPKTLATFRALHAFPIPPMPNGDPQMAALIDTIFSKEPGAKEQDWIRAKLVKAAEFAHVPGDWGIEAKRANEDDDEEMDGVEEGSTRLRRQKAYLDEDQLAELWRDVYDIAEDQAAVAQNALEESGDEDEDEDEEMEDVEGTGAQTGGAASAHKSDAKDVPMMSLNTIHKFMSTGAAL</sequence>
<name>A0A6A5VBZ6_9PLEO</name>
<evidence type="ECO:0000256" key="1">
    <source>
        <dbReference type="RuleBase" id="RU364144"/>
    </source>
</evidence>
<comment type="function">
    <text evidence="1">Component of the Mediator complex, a coactivator involved in the regulated transcription of nearly all RNA polymerase II-dependent genes. Mediator functions as a bridge to convey information from gene-specific regulatory proteins to the basal RNA polymerase II transcription machinery. Mediator is recruited to promoters by direct interactions with regulatory proteins and serves as a scaffold for the assembly of a functional preinitiation complex with RNA polymerase II and the general transcription factors.</text>
</comment>
<dbReference type="InterPro" id="IPR019364">
    <property type="entry name" value="Mediatior_Med8_fun/met"/>
</dbReference>
<dbReference type="EMBL" id="ML976675">
    <property type="protein sequence ID" value="KAF1974348.1"/>
    <property type="molecule type" value="Genomic_DNA"/>
</dbReference>
<gene>
    <name evidence="1" type="primary">MED8</name>
    <name evidence="3" type="ORF">BU23DRAFT_553410</name>
</gene>
<keyword evidence="1" id="KW-0805">Transcription regulation</keyword>
<organism evidence="3 4">
    <name type="scientific">Bimuria novae-zelandiae CBS 107.79</name>
    <dbReference type="NCBI Taxonomy" id="1447943"/>
    <lineage>
        <taxon>Eukaryota</taxon>
        <taxon>Fungi</taxon>
        <taxon>Dikarya</taxon>
        <taxon>Ascomycota</taxon>
        <taxon>Pezizomycotina</taxon>
        <taxon>Dothideomycetes</taxon>
        <taxon>Pleosporomycetidae</taxon>
        <taxon>Pleosporales</taxon>
        <taxon>Massarineae</taxon>
        <taxon>Didymosphaeriaceae</taxon>
        <taxon>Bimuria</taxon>
    </lineage>
</organism>
<keyword evidence="1" id="KW-0539">Nucleus</keyword>
<protein>
    <recommendedName>
        <fullName evidence="1">Mediator of RNA polymerase II transcription subunit 8</fullName>
    </recommendedName>
    <alternativeName>
        <fullName evidence="1">Mediator complex subunit 8</fullName>
    </alternativeName>
</protein>
<evidence type="ECO:0000313" key="3">
    <source>
        <dbReference type="EMBL" id="KAF1974348.1"/>
    </source>
</evidence>
<proteinExistence type="inferred from homology"/>
<evidence type="ECO:0000256" key="2">
    <source>
        <dbReference type="SAM" id="MobiDB-lite"/>
    </source>
</evidence>
<accession>A0A6A5VBZ6</accession>
<feature type="compositionally biased region" description="Low complexity" evidence="2">
    <location>
        <begin position="216"/>
        <end position="227"/>
    </location>
</feature>
<evidence type="ECO:0000313" key="4">
    <source>
        <dbReference type="Proteomes" id="UP000800036"/>
    </source>
</evidence>
<dbReference type="GO" id="GO:0006357">
    <property type="term" value="P:regulation of transcription by RNA polymerase II"/>
    <property type="evidence" value="ECO:0007669"/>
    <property type="project" value="InterPro"/>
</dbReference>
<keyword evidence="1" id="KW-0010">Activator</keyword>
<reference evidence="3" key="1">
    <citation type="journal article" date="2020" name="Stud. Mycol.">
        <title>101 Dothideomycetes genomes: a test case for predicting lifestyles and emergence of pathogens.</title>
        <authorList>
            <person name="Haridas S."/>
            <person name="Albert R."/>
            <person name="Binder M."/>
            <person name="Bloem J."/>
            <person name="Labutti K."/>
            <person name="Salamov A."/>
            <person name="Andreopoulos B."/>
            <person name="Baker S."/>
            <person name="Barry K."/>
            <person name="Bills G."/>
            <person name="Bluhm B."/>
            <person name="Cannon C."/>
            <person name="Castanera R."/>
            <person name="Culley D."/>
            <person name="Daum C."/>
            <person name="Ezra D."/>
            <person name="Gonzalez J."/>
            <person name="Henrissat B."/>
            <person name="Kuo A."/>
            <person name="Liang C."/>
            <person name="Lipzen A."/>
            <person name="Lutzoni F."/>
            <person name="Magnuson J."/>
            <person name="Mondo S."/>
            <person name="Nolan M."/>
            <person name="Ohm R."/>
            <person name="Pangilinan J."/>
            <person name="Park H.-J."/>
            <person name="Ramirez L."/>
            <person name="Alfaro M."/>
            <person name="Sun H."/>
            <person name="Tritt A."/>
            <person name="Yoshinaga Y."/>
            <person name="Zwiers L.-H."/>
            <person name="Turgeon B."/>
            <person name="Goodwin S."/>
            <person name="Spatafora J."/>
            <person name="Crous P."/>
            <person name="Grigoriev I."/>
        </authorList>
    </citation>
    <scope>NUCLEOTIDE SEQUENCE</scope>
    <source>
        <strain evidence="3">CBS 107.79</strain>
    </source>
</reference>
<comment type="subunit">
    <text evidence="1">Component of the Mediator complex.</text>
</comment>
<dbReference type="Proteomes" id="UP000800036">
    <property type="component" value="Unassembled WGS sequence"/>
</dbReference>
<dbReference type="Pfam" id="PF10232">
    <property type="entry name" value="Med8"/>
    <property type="match status" value="1"/>
</dbReference>
<keyword evidence="1" id="KW-0804">Transcription</keyword>
<dbReference type="GO" id="GO:0016592">
    <property type="term" value="C:mediator complex"/>
    <property type="evidence" value="ECO:0007669"/>
    <property type="project" value="InterPro"/>
</dbReference>